<evidence type="ECO:0000313" key="4">
    <source>
        <dbReference type="EMBL" id="SDL49199.1"/>
    </source>
</evidence>
<feature type="chain" id="PRO_5011506970" description="LPXTG-motif cell wall anchor domain-containing protein" evidence="3">
    <location>
        <begin position="33"/>
        <end position="313"/>
    </location>
</feature>
<feature type="signal peptide" evidence="3">
    <location>
        <begin position="1"/>
        <end position="32"/>
    </location>
</feature>
<sequence>MFRTTTRTALVTGLTLSTAAAVVGLGAGIASAETTELPAPVLSPTTVVAGQESKLVLSGSGCAEAPGGVEAGAYAYFEVGEDVEGNGMQTFDDGTWEFDLTVWDAVPPGKYAVQAVCDLYTHEVDYPLVYVTVVAPETAAPAPVTTTPSAPTTTAPEVKPTGTVRGTQANTPGVASPDTGSATGDSAAPGRKVVKVLTGFKPGEVVTVTLHSTPQTVGSATADANGTVTVEFTVPAGTPTGEHTLVYEGNMGTYFQESFSVTAAAATSNASSSSLAYTGADVALPLGLGVGALALGGGLVFAARRRSAEGSQA</sequence>
<reference evidence="5" key="1">
    <citation type="submission" date="2016-10" db="EMBL/GenBank/DDBJ databases">
        <authorList>
            <person name="Varghese N."/>
            <person name="Submissions S."/>
        </authorList>
    </citation>
    <scope>NUCLEOTIDE SEQUENCE [LARGE SCALE GENOMIC DNA]</scope>
    <source>
        <strain evidence="5">DSM 45419</strain>
    </source>
</reference>
<dbReference type="AlphaFoldDB" id="A0A1G9KHU1"/>
<dbReference type="Proteomes" id="UP000198680">
    <property type="component" value="Unassembled WGS sequence"/>
</dbReference>
<name>A0A1G9KHU1_9ACTN</name>
<evidence type="ECO:0000313" key="5">
    <source>
        <dbReference type="Proteomes" id="UP000198680"/>
    </source>
</evidence>
<feature type="transmembrane region" description="Helical" evidence="2">
    <location>
        <begin position="282"/>
        <end position="303"/>
    </location>
</feature>
<dbReference type="EMBL" id="FNHE01000001">
    <property type="protein sequence ID" value="SDL49199.1"/>
    <property type="molecule type" value="Genomic_DNA"/>
</dbReference>
<dbReference type="STRING" id="1137991.SAMN05660642_00030"/>
<dbReference type="RefSeq" id="WP_091212323.1">
    <property type="nucleotide sequence ID" value="NZ_FNHE01000001.1"/>
</dbReference>
<keyword evidence="2" id="KW-0812">Transmembrane</keyword>
<keyword evidence="3" id="KW-0732">Signal</keyword>
<feature type="compositionally biased region" description="Low complexity" evidence="1">
    <location>
        <begin position="141"/>
        <end position="158"/>
    </location>
</feature>
<evidence type="ECO:0008006" key="6">
    <source>
        <dbReference type="Google" id="ProtNLM"/>
    </source>
</evidence>
<protein>
    <recommendedName>
        <fullName evidence="6">LPXTG-motif cell wall anchor domain-containing protein</fullName>
    </recommendedName>
</protein>
<keyword evidence="2" id="KW-0472">Membrane</keyword>
<dbReference type="OrthoDB" id="9772590at2"/>
<accession>A0A1G9KHU1</accession>
<keyword evidence="2" id="KW-1133">Transmembrane helix</keyword>
<proteinExistence type="predicted"/>
<evidence type="ECO:0000256" key="2">
    <source>
        <dbReference type="SAM" id="Phobius"/>
    </source>
</evidence>
<gene>
    <name evidence="4" type="ORF">SAMN05660642_00030</name>
</gene>
<feature type="compositionally biased region" description="Polar residues" evidence="1">
    <location>
        <begin position="164"/>
        <end position="184"/>
    </location>
</feature>
<feature type="region of interest" description="Disordered" evidence="1">
    <location>
        <begin position="141"/>
        <end position="188"/>
    </location>
</feature>
<evidence type="ECO:0000256" key="3">
    <source>
        <dbReference type="SAM" id="SignalP"/>
    </source>
</evidence>
<organism evidence="4 5">
    <name type="scientific">Geodermatophilus siccatus</name>
    <dbReference type="NCBI Taxonomy" id="1137991"/>
    <lineage>
        <taxon>Bacteria</taxon>
        <taxon>Bacillati</taxon>
        <taxon>Actinomycetota</taxon>
        <taxon>Actinomycetes</taxon>
        <taxon>Geodermatophilales</taxon>
        <taxon>Geodermatophilaceae</taxon>
        <taxon>Geodermatophilus</taxon>
    </lineage>
</organism>
<keyword evidence="5" id="KW-1185">Reference proteome</keyword>
<evidence type="ECO:0000256" key="1">
    <source>
        <dbReference type="SAM" id="MobiDB-lite"/>
    </source>
</evidence>